<dbReference type="Gene3D" id="3.30.700.20">
    <property type="entry name" value="Hypothetical protein ph0010, domain 1"/>
    <property type="match status" value="1"/>
</dbReference>
<feature type="chain" id="PRO_5040443025" evidence="2">
    <location>
        <begin position="32"/>
        <end position="292"/>
    </location>
</feature>
<dbReference type="Proteomes" id="UP001152320">
    <property type="component" value="Chromosome 13"/>
</dbReference>
<keyword evidence="5" id="KW-1185">Reference proteome</keyword>
<evidence type="ECO:0000259" key="3">
    <source>
        <dbReference type="PROSITE" id="PS51112"/>
    </source>
</evidence>
<dbReference type="SUPFAM" id="SSF143447">
    <property type="entry name" value="AMMECR1-like"/>
    <property type="match status" value="1"/>
</dbReference>
<dbReference type="Pfam" id="PF01871">
    <property type="entry name" value="AMMECR1"/>
    <property type="match status" value="1"/>
</dbReference>
<evidence type="ECO:0000313" key="4">
    <source>
        <dbReference type="EMBL" id="KAJ8030322.1"/>
    </source>
</evidence>
<organism evidence="4 5">
    <name type="scientific">Holothuria leucospilota</name>
    <name type="common">Black long sea cucumber</name>
    <name type="synonym">Mertensiothuria leucospilota</name>
    <dbReference type="NCBI Taxonomy" id="206669"/>
    <lineage>
        <taxon>Eukaryota</taxon>
        <taxon>Metazoa</taxon>
        <taxon>Echinodermata</taxon>
        <taxon>Eleutherozoa</taxon>
        <taxon>Echinozoa</taxon>
        <taxon>Holothuroidea</taxon>
        <taxon>Aspidochirotacea</taxon>
        <taxon>Aspidochirotida</taxon>
        <taxon>Holothuriidae</taxon>
        <taxon>Holothuria</taxon>
    </lineage>
</organism>
<feature type="compositionally biased region" description="Polar residues" evidence="1">
    <location>
        <begin position="58"/>
        <end position="67"/>
    </location>
</feature>
<dbReference type="InterPro" id="IPR027485">
    <property type="entry name" value="AMMECR1_N"/>
</dbReference>
<evidence type="ECO:0000313" key="5">
    <source>
        <dbReference type="Proteomes" id="UP001152320"/>
    </source>
</evidence>
<protein>
    <submittedName>
        <fullName evidence="4">AMMECR1-like protein</fullName>
    </submittedName>
</protein>
<feature type="compositionally biased region" description="Basic and acidic residues" evidence="1">
    <location>
        <begin position="46"/>
        <end position="57"/>
    </location>
</feature>
<feature type="region of interest" description="Disordered" evidence="1">
    <location>
        <begin position="45"/>
        <end position="78"/>
    </location>
</feature>
<dbReference type="PROSITE" id="PS51112">
    <property type="entry name" value="AMMECR1"/>
    <property type="match status" value="1"/>
</dbReference>
<dbReference type="PANTHER" id="PTHR13016:SF0">
    <property type="entry name" value="AMME SYNDROME CANDIDATE GENE 1 PROTEIN"/>
    <property type="match status" value="1"/>
</dbReference>
<feature type="domain" description="AMMECR1" evidence="3">
    <location>
        <begin position="92"/>
        <end position="287"/>
    </location>
</feature>
<dbReference type="PANTHER" id="PTHR13016">
    <property type="entry name" value="AMMECR1 HOMOLOG"/>
    <property type="match status" value="1"/>
</dbReference>
<dbReference type="InterPro" id="IPR023473">
    <property type="entry name" value="AMMECR1"/>
</dbReference>
<feature type="signal peptide" evidence="2">
    <location>
        <begin position="1"/>
        <end position="31"/>
    </location>
</feature>
<proteinExistence type="predicted"/>
<evidence type="ECO:0000256" key="1">
    <source>
        <dbReference type="SAM" id="MobiDB-lite"/>
    </source>
</evidence>
<accession>A0A9Q1BPA3</accession>
<gene>
    <name evidence="4" type="ORF">HOLleu_26699</name>
</gene>
<sequence>MELPKHCPRWQSTPVAHACLSLFVIVSLKMATGCCGVKRQKVSVPTEKDETENKDRPSSSQNSNNRGHSNHVGNGKVVSIPRNRINGYNHVPDKTQRVVCPEMCYFCFDVLTRRLHSVEMPKTPLKFTDAPFPLFVTWKIDNERKLRGCIGTFTAMNLHDGLREYAVSSAFKDSRFPPINREELSRLHCSVSLLRHFEQAKDHQDWEVGKHGIRIEFYNEKGTRKTATYLPEVASEQRWDRIQTIDSLLRKGGYKSSITNEFRKTVSVTRYQSEKLSISYAEYISNRKNGYF</sequence>
<dbReference type="InterPro" id="IPR002733">
    <property type="entry name" value="AMMECR1_domain"/>
</dbReference>
<dbReference type="InterPro" id="IPR036071">
    <property type="entry name" value="AMMECR1_dom_sf"/>
</dbReference>
<comment type="caution">
    <text evidence="4">The sequence shown here is derived from an EMBL/GenBank/DDBJ whole genome shotgun (WGS) entry which is preliminary data.</text>
</comment>
<evidence type="ECO:0000256" key="2">
    <source>
        <dbReference type="SAM" id="SignalP"/>
    </source>
</evidence>
<dbReference type="AlphaFoldDB" id="A0A9Q1BPA3"/>
<keyword evidence="2" id="KW-0732">Signal</keyword>
<dbReference type="EMBL" id="JAIZAY010000013">
    <property type="protein sequence ID" value="KAJ8030322.1"/>
    <property type="molecule type" value="Genomic_DNA"/>
</dbReference>
<dbReference type="NCBIfam" id="TIGR00296">
    <property type="entry name" value="TIGR00296 family protein"/>
    <property type="match status" value="1"/>
</dbReference>
<name>A0A9Q1BPA3_HOLLE</name>
<dbReference type="OrthoDB" id="24630at2759"/>
<reference evidence="4" key="1">
    <citation type="submission" date="2021-10" db="EMBL/GenBank/DDBJ databases">
        <title>Tropical sea cucumber genome reveals ecological adaptation and Cuvierian tubules defense mechanism.</title>
        <authorList>
            <person name="Chen T."/>
        </authorList>
    </citation>
    <scope>NUCLEOTIDE SEQUENCE</scope>
    <source>
        <strain evidence="4">Nanhai2018</strain>
        <tissue evidence="4">Muscle</tissue>
    </source>
</reference>
<dbReference type="FunFam" id="3.30.700.20:FF:000001">
    <property type="entry name" value="AMME syndrome candidate gene 1"/>
    <property type="match status" value="1"/>
</dbReference>